<dbReference type="PANTHER" id="PTHR38795:SF1">
    <property type="entry name" value="DUF6604 DOMAIN-CONTAINING PROTEIN"/>
    <property type="match status" value="1"/>
</dbReference>
<gene>
    <name evidence="2" type="ORF">BDV96DRAFT_340413</name>
</gene>
<dbReference type="OrthoDB" id="3670250at2759"/>
<evidence type="ECO:0000313" key="2">
    <source>
        <dbReference type="EMBL" id="KAF2106006.1"/>
    </source>
</evidence>
<proteinExistence type="predicted"/>
<dbReference type="EMBL" id="ML977368">
    <property type="protein sequence ID" value="KAF2106006.1"/>
    <property type="molecule type" value="Genomic_DNA"/>
</dbReference>
<protein>
    <recommendedName>
        <fullName evidence="1">DUF6604 domain-containing protein</fullName>
    </recommendedName>
</protein>
<organism evidence="2 3">
    <name type="scientific">Lophiotrema nucula</name>
    <dbReference type="NCBI Taxonomy" id="690887"/>
    <lineage>
        <taxon>Eukaryota</taxon>
        <taxon>Fungi</taxon>
        <taxon>Dikarya</taxon>
        <taxon>Ascomycota</taxon>
        <taxon>Pezizomycotina</taxon>
        <taxon>Dothideomycetes</taxon>
        <taxon>Pleosporomycetidae</taxon>
        <taxon>Pleosporales</taxon>
        <taxon>Lophiotremataceae</taxon>
        <taxon>Lophiotrema</taxon>
    </lineage>
</organism>
<accession>A0A6A5YFW4</accession>
<feature type="domain" description="DUF6604" evidence="1">
    <location>
        <begin position="13"/>
        <end position="77"/>
    </location>
</feature>
<dbReference type="InterPro" id="IPR046539">
    <property type="entry name" value="DUF6604"/>
</dbReference>
<dbReference type="Pfam" id="PF20253">
    <property type="entry name" value="DUF6604"/>
    <property type="match status" value="1"/>
</dbReference>
<keyword evidence="3" id="KW-1185">Reference proteome</keyword>
<dbReference type="AlphaFoldDB" id="A0A6A5YFW4"/>
<reference evidence="2" key="1">
    <citation type="journal article" date="2020" name="Stud. Mycol.">
        <title>101 Dothideomycetes genomes: a test case for predicting lifestyles and emergence of pathogens.</title>
        <authorList>
            <person name="Haridas S."/>
            <person name="Albert R."/>
            <person name="Binder M."/>
            <person name="Bloem J."/>
            <person name="Labutti K."/>
            <person name="Salamov A."/>
            <person name="Andreopoulos B."/>
            <person name="Baker S."/>
            <person name="Barry K."/>
            <person name="Bills G."/>
            <person name="Bluhm B."/>
            <person name="Cannon C."/>
            <person name="Castanera R."/>
            <person name="Culley D."/>
            <person name="Daum C."/>
            <person name="Ezra D."/>
            <person name="Gonzalez J."/>
            <person name="Henrissat B."/>
            <person name="Kuo A."/>
            <person name="Liang C."/>
            <person name="Lipzen A."/>
            <person name="Lutzoni F."/>
            <person name="Magnuson J."/>
            <person name="Mondo S."/>
            <person name="Nolan M."/>
            <person name="Ohm R."/>
            <person name="Pangilinan J."/>
            <person name="Park H.-J."/>
            <person name="Ramirez L."/>
            <person name="Alfaro M."/>
            <person name="Sun H."/>
            <person name="Tritt A."/>
            <person name="Yoshinaga Y."/>
            <person name="Zwiers L.-H."/>
            <person name="Turgeon B."/>
            <person name="Goodwin S."/>
            <person name="Spatafora J."/>
            <person name="Crous P."/>
            <person name="Grigoriev I."/>
        </authorList>
    </citation>
    <scope>NUCLEOTIDE SEQUENCE</scope>
    <source>
        <strain evidence="2">CBS 627.86</strain>
    </source>
</reference>
<sequence length="520" mass="59618">MKGSIPTVSPVNIKKSEDEVEAEFFFAIDLFLSELHDIRKVIQMEWTAYKEGKQDMVVASLMTNTAIDLVRQAERDFGDTFVRPARFPASRFPVWTLAALRYSCQAKMFGDLSIQEMEKHVKPSGTLLGLNMSNCEFCFYPVYSGLKALLYATQYGDLYPEVPLDQFGKGPHPPDLGRTIKMASIYQFAVQTYLMDYVTQDEVSRGMRFLLQEPRAAGEKKEAAAGVKKPTQKNETGIEDRVIPLWVTFGMQALLDVQGLLGDDMDLSFHELQTLVEALLAPDPPLGDAFTYTEEERRQKDRSDEDSKSACTFITQSLQRAVRDDVYSPALSRTELIKKHSILSKVAVSRFFFLKRQPILCGYMKYHAFSNELNYRLELERNREEMCWMAYLYAAAQTVVPRMRTWPDMEFVLQRQDPAWFFHGGKPTDIENAEIKLFLACGSSAKNSAINQRQKTKQNREQLGTISPEQVNLNNVRRFGMPNKCMMDIFFIELSTPPDHTPLRTSTHQQTLSFRHWSEL</sequence>
<evidence type="ECO:0000313" key="3">
    <source>
        <dbReference type="Proteomes" id="UP000799770"/>
    </source>
</evidence>
<dbReference type="Proteomes" id="UP000799770">
    <property type="component" value="Unassembled WGS sequence"/>
</dbReference>
<name>A0A6A5YFW4_9PLEO</name>
<evidence type="ECO:0000259" key="1">
    <source>
        <dbReference type="Pfam" id="PF20253"/>
    </source>
</evidence>
<dbReference type="PANTHER" id="PTHR38795">
    <property type="entry name" value="DUF6604 DOMAIN-CONTAINING PROTEIN"/>
    <property type="match status" value="1"/>
</dbReference>